<dbReference type="PROSITE" id="PS50943">
    <property type="entry name" value="HTH_CROC1"/>
    <property type="match status" value="1"/>
</dbReference>
<dbReference type="AlphaFoldDB" id="A0A418WHS8"/>
<dbReference type="InterPro" id="IPR010982">
    <property type="entry name" value="Lambda_DNA-bd_dom_sf"/>
</dbReference>
<proteinExistence type="predicted"/>
<dbReference type="InterPro" id="IPR001387">
    <property type="entry name" value="Cro/C1-type_HTH"/>
</dbReference>
<dbReference type="InterPro" id="IPR013430">
    <property type="entry name" value="Toxin_antidote_HigA"/>
</dbReference>
<dbReference type="CDD" id="cd00093">
    <property type="entry name" value="HTH_XRE"/>
    <property type="match status" value="1"/>
</dbReference>
<dbReference type="SMART" id="SM00530">
    <property type="entry name" value="HTH_XRE"/>
    <property type="match status" value="1"/>
</dbReference>
<dbReference type="Pfam" id="PF01381">
    <property type="entry name" value="HTH_3"/>
    <property type="match status" value="1"/>
</dbReference>
<evidence type="ECO:0000259" key="2">
    <source>
        <dbReference type="PROSITE" id="PS50943"/>
    </source>
</evidence>
<evidence type="ECO:0000313" key="3">
    <source>
        <dbReference type="EMBL" id="RJF89591.1"/>
    </source>
</evidence>
<dbReference type="EMBL" id="QYUK01000011">
    <property type="protein sequence ID" value="RJF89591.1"/>
    <property type="molecule type" value="Genomic_DNA"/>
</dbReference>
<sequence length="110" mass="12105">MMSKSSTTTKLSRPTGRIATHPGEMLLEEFMKPLGLSANALAGLLKVPANRISDLVRGRRQVTADTALRLARYFGTTPELWLNLQTNHDLSKARAEIGHAIVEEIRPRAA</sequence>
<dbReference type="GO" id="GO:0003677">
    <property type="term" value="F:DNA binding"/>
    <property type="evidence" value="ECO:0007669"/>
    <property type="project" value="UniProtKB-KW"/>
</dbReference>
<name>A0A418WHS8_9PROT</name>
<dbReference type="OrthoDB" id="3174593at2"/>
<keyword evidence="4" id="KW-1185">Reference proteome</keyword>
<dbReference type="Gene3D" id="1.10.260.40">
    <property type="entry name" value="lambda repressor-like DNA-binding domains"/>
    <property type="match status" value="1"/>
</dbReference>
<accession>A0A418WHS8</accession>
<dbReference type="NCBIfam" id="TIGR02607">
    <property type="entry name" value="antidote_HigA"/>
    <property type="match status" value="1"/>
</dbReference>
<comment type="caution">
    <text evidence="3">The sequence shown here is derived from an EMBL/GenBank/DDBJ whole genome shotgun (WGS) entry which is preliminary data.</text>
</comment>
<dbReference type="PANTHER" id="PTHR36924">
    <property type="entry name" value="ANTITOXIN HIGA-1"/>
    <property type="match status" value="1"/>
</dbReference>
<feature type="domain" description="HTH cro/C1-type" evidence="2">
    <location>
        <begin position="27"/>
        <end position="81"/>
    </location>
</feature>
<reference evidence="3 4" key="1">
    <citation type="submission" date="2018-09" db="EMBL/GenBank/DDBJ databases">
        <authorList>
            <person name="Zhu H."/>
        </authorList>
    </citation>
    <scope>NUCLEOTIDE SEQUENCE [LARGE SCALE GENOMIC DNA]</scope>
    <source>
        <strain evidence="3 4">K1W22B-8</strain>
    </source>
</reference>
<dbReference type="SUPFAM" id="SSF47413">
    <property type="entry name" value="lambda repressor-like DNA-binding domains"/>
    <property type="match status" value="1"/>
</dbReference>
<evidence type="ECO:0000313" key="4">
    <source>
        <dbReference type="Proteomes" id="UP000284605"/>
    </source>
</evidence>
<dbReference type="Proteomes" id="UP000284605">
    <property type="component" value="Unassembled WGS sequence"/>
</dbReference>
<evidence type="ECO:0000256" key="1">
    <source>
        <dbReference type="ARBA" id="ARBA00023125"/>
    </source>
</evidence>
<organism evidence="3 4">
    <name type="scientific">Oleomonas cavernae</name>
    <dbReference type="NCBI Taxonomy" id="2320859"/>
    <lineage>
        <taxon>Bacteria</taxon>
        <taxon>Pseudomonadati</taxon>
        <taxon>Pseudomonadota</taxon>
        <taxon>Alphaproteobacteria</taxon>
        <taxon>Acetobacterales</taxon>
        <taxon>Acetobacteraceae</taxon>
        <taxon>Oleomonas</taxon>
    </lineage>
</organism>
<dbReference type="PANTHER" id="PTHR36924:SF1">
    <property type="entry name" value="ANTITOXIN HIGA-1"/>
    <property type="match status" value="1"/>
</dbReference>
<dbReference type="RefSeq" id="WP_119781639.1">
    <property type="nucleotide sequence ID" value="NZ_QYUK01000011.1"/>
</dbReference>
<keyword evidence="1" id="KW-0238">DNA-binding</keyword>
<protein>
    <submittedName>
        <fullName evidence="3">Addiction module antidote protein, HigA family</fullName>
    </submittedName>
</protein>
<gene>
    <name evidence="3" type="primary">higA</name>
    <name evidence="3" type="ORF">D3874_23630</name>
</gene>